<proteinExistence type="predicted"/>
<sequence>MLRVCKSVASFLVMDWWSLPSLLVLLSACSWRSATGTLNLGLPMFSQTRILVVL</sequence>
<name>A0A7J9M8R3_GOSSC</name>
<organism evidence="1 2">
    <name type="scientific">Gossypium schwendimanii</name>
    <name type="common">Cotton</name>
    <dbReference type="NCBI Taxonomy" id="34291"/>
    <lineage>
        <taxon>Eukaryota</taxon>
        <taxon>Viridiplantae</taxon>
        <taxon>Streptophyta</taxon>
        <taxon>Embryophyta</taxon>
        <taxon>Tracheophyta</taxon>
        <taxon>Spermatophyta</taxon>
        <taxon>Magnoliopsida</taxon>
        <taxon>eudicotyledons</taxon>
        <taxon>Gunneridae</taxon>
        <taxon>Pentapetalae</taxon>
        <taxon>rosids</taxon>
        <taxon>malvids</taxon>
        <taxon>Malvales</taxon>
        <taxon>Malvaceae</taxon>
        <taxon>Malvoideae</taxon>
        <taxon>Gossypium</taxon>
    </lineage>
</organism>
<feature type="non-terminal residue" evidence="1">
    <location>
        <position position="54"/>
    </location>
</feature>
<gene>
    <name evidence="1" type="ORF">Goshw_000547</name>
</gene>
<accession>A0A7J9M8R3</accession>
<reference evidence="1 2" key="1">
    <citation type="journal article" date="2019" name="Genome Biol. Evol.">
        <title>Insights into the evolution of the New World diploid cottons (Gossypium, subgenus Houzingenia) based on genome sequencing.</title>
        <authorList>
            <person name="Grover C.E."/>
            <person name="Arick M.A. 2nd"/>
            <person name="Thrash A."/>
            <person name="Conover J.L."/>
            <person name="Sanders W.S."/>
            <person name="Peterson D.G."/>
            <person name="Frelichowski J.E."/>
            <person name="Scheffler J.A."/>
            <person name="Scheffler B.E."/>
            <person name="Wendel J.F."/>
        </authorList>
    </citation>
    <scope>NUCLEOTIDE SEQUENCE [LARGE SCALE GENOMIC DNA]</scope>
    <source>
        <strain evidence="1">1</strain>
        <tissue evidence="1">Leaf</tissue>
    </source>
</reference>
<protein>
    <submittedName>
        <fullName evidence="1">Uncharacterized protein</fullName>
    </submittedName>
</protein>
<keyword evidence="2" id="KW-1185">Reference proteome</keyword>
<evidence type="ECO:0000313" key="1">
    <source>
        <dbReference type="EMBL" id="MBA0867502.1"/>
    </source>
</evidence>
<dbReference type="AlphaFoldDB" id="A0A7J9M8R3"/>
<dbReference type="EMBL" id="JABFAF010000010">
    <property type="protein sequence ID" value="MBA0867502.1"/>
    <property type="molecule type" value="Genomic_DNA"/>
</dbReference>
<dbReference type="Proteomes" id="UP000593576">
    <property type="component" value="Unassembled WGS sequence"/>
</dbReference>
<comment type="caution">
    <text evidence="1">The sequence shown here is derived from an EMBL/GenBank/DDBJ whole genome shotgun (WGS) entry which is preliminary data.</text>
</comment>
<dbReference type="PROSITE" id="PS51257">
    <property type="entry name" value="PROKAR_LIPOPROTEIN"/>
    <property type="match status" value="1"/>
</dbReference>
<evidence type="ECO:0000313" key="2">
    <source>
        <dbReference type="Proteomes" id="UP000593576"/>
    </source>
</evidence>